<keyword evidence="3" id="KW-0645">Protease</keyword>
<feature type="transmembrane region" description="Helical" evidence="1">
    <location>
        <begin position="251"/>
        <end position="271"/>
    </location>
</feature>
<feature type="domain" description="CAAX prenyl protease 2/Lysostaphin resistance protein A-like" evidence="2">
    <location>
        <begin position="124"/>
        <end position="218"/>
    </location>
</feature>
<keyword evidence="3" id="KW-0482">Metalloprotease</keyword>
<proteinExistence type="predicted"/>
<keyword evidence="1" id="KW-0472">Membrane</keyword>
<feature type="transmembrane region" description="Helical" evidence="1">
    <location>
        <begin position="213"/>
        <end position="231"/>
    </location>
</feature>
<dbReference type="GO" id="GO:0008237">
    <property type="term" value="F:metallopeptidase activity"/>
    <property type="evidence" value="ECO:0007669"/>
    <property type="project" value="UniProtKB-KW"/>
</dbReference>
<evidence type="ECO:0000313" key="3">
    <source>
        <dbReference type="EMBL" id="NMO15525.1"/>
    </source>
</evidence>
<dbReference type="EMBL" id="JABBJJ010000041">
    <property type="protein sequence ID" value="NMO15525.1"/>
    <property type="molecule type" value="Genomic_DNA"/>
</dbReference>
<dbReference type="InterPro" id="IPR003675">
    <property type="entry name" value="Rce1/LyrA-like_dom"/>
</dbReference>
<feature type="transmembrane region" description="Helical" evidence="1">
    <location>
        <begin position="128"/>
        <end position="147"/>
    </location>
</feature>
<sequence>MKSLFINAENTLRSGWKILGYFLLTAAFGAGLIFARRMLPDAVRPLVSEPLLVFLAALAASWLCARLERTALRDQGFVLNQRAVREFGLGIAGGAGLVCLVAAGAWLLDGFHWVRNPDGKASVLLKSAGTMLAVALFEEMLFHGYAFQRALQGMRPRRALILFSVLFAIAHPYMEGLPGSVILVAMLNTFLAGCLLGLCYLRTRGLALPVGVHLGWNHVLGSLGFGVSGNASKGLWTPVFHDAPMWLTGGAYGLEASVVTLGVFSLAVFALSRWKGTGARVSLPTVAPA</sequence>
<feature type="transmembrane region" description="Helical" evidence="1">
    <location>
        <begin position="51"/>
        <end position="67"/>
    </location>
</feature>
<keyword evidence="3" id="KW-0378">Hydrolase</keyword>
<protein>
    <submittedName>
        <fullName evidence="3">CPBP family intramembrane metalloprotease</fullName>
    </submittedName>
</protein>
<dbReference type="PANTHER" id="PTHR39430:SF1">
    <property type="entry name" value="PROTEASE"/>
    <property type="match status" value="1"/>
</dbReference>
<reference evidence="3 4" key="1">
    <citation type="submission" date="2020-04" db="EMBL/GenBank/DDBJ databases">
        <title>Draft genome of Pyxidicoccus fallax type strain.</title>
        <authorList>
            <person name="Whitworth D.E."/>
        </authorList>
    </citation>
    <scope>NUCLEOTIDE SEQUENCE [LARGE SCALE GENOMIC DNA]</scope>
    <source>
        <strain evidence="3 4">DSM 14698</strain>
    </source>
</reference>
<accession>A0A848LF68</accession>
<dbReference type="Pfam" id="PF02517">
    <property type="entry name" value="Rce1-like"/>
    <property type="match status" value="1"/>
</dbReference>
<evidence type="ECO:0000259" key="2">
    <source>
        <dbReference type="Pfam" id="PF02517"/>
    </source>
</evidence>
<dbReference type="RefSeq" id="WP_169344819.1">
    <property type="nucleotide sequence ID" value="NZ_JABBJJ010000041.1"/>
</dbReference>
<keyword evidence="1" id="KW-1133">Transmembrane helix</keyword>
<dbReference type="GO" id="GO:0006508">
    <property type="term" value="P:proteolysis"/>
    <property type="evidence" value="ECO:0007669"/>
    <property type="project" value="UniProtKB-KW"/>
</dbReference>
<dbReference type="AlphaFoldDB" id="A0A848LF68"/>
<name>A0A848LF68_9BACT</name>
<gene>
    <name evidence="3" type="ORF">HG543_11775</name>
</gene>
<dbReference type="GO" id="GO:0004175">
    <property type="term" value="F:endopeptidase activity"/>
    <property type="evidence" value="ECO:0007669"/>
    <property type="project" value="UniProtKB-ARBA"/>
</dbReference>
<dbReference type="PANTHER" id="PTHR39430">
    <property type="entry name" value="MEMBRANE-ASSOCIATED PROTEASE-RELATED"/>
    <property type="match status" value="1"/>
</dbReference>
<dbReference type="Proteomes" id="UP000518300">
    <property type="component" value="Unassembled WGS sequence"/>
</dbReference>
<keyword evidence="4" id="KW-1185">Reference proteome</keyword>
<organism evidence="3 4">
    <name type="scientific">Pyxidicoccus fallax</name>
    <dbReference type="NCBI Taxonomy" id="394095"/>
    <lineage>
        <taxon>Bacteria</taxon>
        <taxon>Pseudomonadati</taxon>
        <taxon>Myxococcota</taxon>
        <taxon>Myxococcia</taxon>
        <taxon>Myxococcales</taxon>
        <taxon>Cystobacterineae</taxon>
        <taxon>Myxococcaceae</taxon>
        <taxon>Pyxidicoccus</taxon>
    </lineage>
</organism>
<evidence type="ECO:0000313" key="4">
    <source>
        <dbReference type="Proteomes" id="UP000518300"/>
    </source>
</evidence>
<feature type="transmembrane region" description="Helical" evidence="1">
    <location>
        <begin position="180"/>
        <end position="201"/>
    </location>
</feature>
<feature type="transmembrane region" description="Helical" evidence="1">
    <location>
        <begin position="159"/>
        <end position="174"/>
    </location>
</feature>
<dbReference type="GO" id="GO:0080120">
    <property type="term" value="P:CAAX-box protein maturation"/>
    <property type="evidence" value="ECO:0007669"/>
    <property type="project" value="UniProtKB-ARBA"/>
</dbReference>
<feature type="transmembrane region" description="Helical" evidence="1">
    <location>
        <begin position="21"/>
        <end position="39"/>
    </location>
</feature>
<comment type="caution">
    <text evidence="3">The sequence shown here is derived from an EMBL/GenBank/DDBJ whole genome shotgun (WGS) entry which is preliminary data.</text>
</comment>
<feature type="transmembrane region" description="Helical" evidence="1">
    <location>
        <begin position="87"/>
        <end position="108"/>
    </location>
</feature>
<keyword evidence="1" id="KW-0812">Transmembrane</keyword>
<evidence type="ECO:0000256" key="1">
    <source>
        <dbReference type="SAM" id="Phobius"/>
    </source>
</evidence>